<name>A0A9D5HG99_9LILI</name>
<comment type="caution">
    <text evidence="2">The sequence shown here is derived from an EMBL/GenBank/DDBJ whole genome shotgun (WGS) entry which is preliminary data.</text>
</comment>
<evidence type="ECO:0000313" key="3">
    <source>
        <dbReference type="Proteomes" id="UP001085076"/>
    </source>
</evidence>
<organism evidence="2 3">
    <name type="scientific">Dioscorea zingiberensis</name>
    <dbReference type="NCBI Taxonomy" id="325984"/>
    <lineage>
        <taxon>Eukaryota</taxon>
        <taxon>Viridiplantae</taxon>
        <taxon>Streptophyta</taxon>
        <taxon>Embryophyta</taxon>
        <taxon>Tracheophyta</taxon>
        <taxon>Spermatophyta</taxon>
        <taxon>Magnoliopsida</taxon>
        <taxon>Liliopsida</taxon>
        <taxon>Dioscoreales</taxon>
        <taxon>Dioscoreaceae</taxon>
        <taxon>Dioscorea</taxon>
    </lineage>
</organism>
<accession>A0A9D5HG99</accession>
<dbReference type="EMBL" id="JAGGNH010000004">
    <property type="protein sequence ID" value="KAJ0975394.1"/>
    <property type="molecule type" value="Genomic_DNA"/>
</dbReference>
<dbReference type="AlphaFoldDB" id="A0A9D5HG99"/>
<reference evidence="2" key="1">
    <citation type="submission" date="2021-03" db="EMBL/GenBank/DDBJ databases">
        <authorList>
            <person name="Li Z."/>
            <person name="Yang C."/>
        </authorList>
    </citation>
    <scope>NUCLEOTIDE SEQUENCE</scope>
    <source>
        <strain evidence="2">Dzin_1.0</strain>
        <tissue evidence="2">Leaf</tissue>
    </source>
</reference>
<dbReference type="Proteomes" id="UP001085076">
    <property type="component" value="Miscellaneous, Linkage group lg04"/>
</dbReference>
<dbReference type="PANTHER" id="PTHR46929:SF3">
    <property type="entry name" value="MYB_SANT-LIKE DOMAIN-CONTAINING PROTEIN"/>
    <property type="match status" value="1"/>
</dbReference>
<gene>
    <name evidence="2" type="ORF">J5N97_017359</name>
</gene>
<evidence type="ECO:0000313" key="2">
    <source>
        <dbReference type="EMBL" id="KAJ0975394.1"/>
    </source>
</evidence>
<protein>
    <recommendedName>
        <fullName evidence="1">Myb/SANT-like domain-containing protein</fullName>
    </recommendedName>
</protein>
<reference evidence="2" key="2">
    <citation type="journal article" date="2022" name="Hortic Res">
        <title>The genome of Dioscorea zingiberensis sheds light on the biosynthesis, origin and evolution of the medicinally important diosgenin saponins.</title>
        <authorList>
            <person name="Li Y."/>
            <person name="Tan C."/>
            <person name="Li Z."/>
            <person name="Guo J."/>
            <person name="Li S."/>
            <person name="Chen X."/>
            <person name="Wang C."/>
            <person name="Dai X."/>
            <person name="Yang H."/>
            <person name="Song W."/>
            <person name="Hou L."/>
            <person name="Xu J."/>
            <person name="Tong Z."/>
            <person name="Xu A."/>
            <person name="Yuan X."/>
            <person name="Wang W."/>
            <person name="Yang Q."/>
            <person name="Chen L."/>
            <person name="Sun Z."/>
            <person name="Wang K."/>
            <person name="Pan B."/>
            <person name="Chen J."/>
            <person name="Bao Y."/>
            <person name="Liu F."/>
            <person name="Qi X."/>
            <person name="Gang D.R."/>
            <person name="Wen J."/>
            <person name="Li J."/>
        </authorList>
    </citation>
    <scope>NUCLEOTIDE SEQUENCE</scope>
    <source>
        <strain evidence="2">Dzin_1.0</strain>
    </source>
</reference>
<proteinExistence type="predicted"/>
<dbReference type="PANTHER" id="PTHR46929">
    <property type="entry name" value="EXPRESSED PROTEIN"/>
    <property type="match status" value="1"/>
</dbReference>
<evidence type="ECO:0000259" key="1">
    <source>
        <dbReference type="Pfam" id="PF12776"/>
    </source>
</evidence>
<keyword evidence="3" id="KW-1185">Reference proteome</keyword>
<feature type="domain" description="Myb/SANT-like" evidence="1">
    <location>
        <begin position="3"/>
        <end position="78"/>
    </location>
</feature>
<dbReference type="InterPro" id="IPR024752">
    <property type="entry name" value="Myb/SANT-like_dom"/>
</dbReference>
<dbReference type="Pfam" id="PF12776">
    <property type="entry name" value="Myb_DNA-bind_3"/>
    <property type="match status" value="1"/>
</dbReference>
<sequence length="136" mass="16140">MAHAGLKVDKSFKRQAFVEAATIINKSFTLPANMDVDNVENNMRTIKQRYQELKKVMDLSGVGWNDEKKMFVLEDETFRTFVEIENLSIVLFSMDDKYTEEELERAYDHLRRNEGDARGFVHRRPGMRKRWMNNFL</sequence>
<dbReference type="OrthoDB" id="686209at2759"/>